<dbReference type="InterPro" id="IPR018044">
    <property type="entry name" value="Peptidase_S11"/>
</dbReference>
<proteinExistence type="inferred from homology"/>
<dbReference type="PRINTS" id="PR00725">
    <property type="entry name" value="DADACBPTASE1"/>
</dbReference>
<evidence type="ECO:0000256" key="9">
    <source>
        <dbReference type="RuleBase" id="RU004016"/>
    </source>
</evidence>
<dbReference type="GO" id="GO:0006508">
    <property type="term" value="P:proteolysis"/>
    <property type="evidence" value="ECO:0007669"/>
    <property type="project" value="InterPro"/>
</dbReference>
<dbReference type="Gene3D" id="3.40.710.10">
    <property type="entry name" value="DD-peptidase/beta-lactamase superfamily"/>
    <property type="match status" value="1"/>
</dbReference>
<keyword evidence="2 10" id="KW-0732">Signal</keyword>
<organism evidence="12 13">
    <name type="scientific">Amedibacterium intestinale</name>
    <dbReference type="NCBI Taxonomy" id="2583452"/>
    <lineage>
        <taxon>Bacteria</taxon>
        <taxon>Bacillati</taxon>
        <taxon>Bacillota</taxon>
        <taxon>Erysipelotrichia</taxon>
        <taxon>Erysipelotrichales</taxon>
        <taxon>Erysipelotrichaceae</taxon>
        <taxon>Amedibacterium</taxon>
    </lineage>
</organism>
<dbReference type="SUPFAM" id="SSF56601">
    <property type="entry name" value="beta-lactamase/transpeptidase-like"/>
    <property type="match status" value="1"/>
</dbReference>
<keyword evidence="3" id="KW-0378">Hydrolase</keyword>
<feature type="active site" description="Acyl-ester intermediate" evidence="7">
    <location>
        <position position="47"/>
    </location>
</feature>
<keyword evidence="12" id="KW-0121">Carboxypeptidase</keyword>
<feature type="active site" description="Proton acceptor" evidence="7">
    <location>
        <position position="50"/>
    </location>
</feature>
<keyword evidence="12" id="KW-0645">Protease</keyword>
<dbReference type="InterPro" id="IPR001967">
    <property type="entry name" value="Peptidase_S11_N"/>
</dbReference>
<keyword evidence="5" id="KW-0573">Peptidoglycan synthesis</keyword>
<evidence type="ECO:0000256" key="10">
    <source>
        <dbReference type="SAM" id="SignalP"/>
    </source>
</evidence>
<protein>
    <submittedName>
        <fullName evidence="12">D-alanyl-D-alanine carboxypeptidase DacB</fullName>
    </submittedName>
</protein>
<comment type="similarity">
    <text evidence="1 9">Belongs to the peptidase S11 family.</text>
</comment>
<evidence type="ECO:0000259" key="11">
    <source>
        <dbReference type="Pfam" id="PF00768"/>
    </source>
</evidence>
<dbReference type="PANTHER" id="PTHR21581">
    <property type="entry name" value="D-ALANYL-D-ALANINE CARBOXYPEPTIDASE"/>
    <property type="match status" value="1"/>
</dbReference>
<evidence type="ECO:0000256" key="7">
    <source>
        <dbReference type="PIRSR" id="PIRSR618044-1"/>
    </source>
</evidence>
<dbReference type="GO" id="GO:0009252">
    <property type="term" value="P:peptidoglycan biosynthetic process"/>
    <property type="evidence" value="ECO:0007669"/>
    <property type="project" value="UniProtKB-KW"/>
</dbReference>
<dbReference type="GO" id="GO:0009002">
    <property type="term" value="F:serine-type D-Ala-D-Ala carboxypeptidase activity"/>
    <property type="evidence" value="ECO:0007669"/>
    <property type="project" value="InterPro"/>
</dbReference>
<dbReference type="GO" id="GO:0008360">
    <property type="term" value="P:regulation of cell shape"/>
    <property type="evidence" value="ECO:0007669"/>
    <property type="project" value="UniProtKB-KW"/>
</dbReference>
<gene>
    <name evidence="12" type="primary">dacB</name>
    <name evidence="12" type="ORF">Aargi30884_04520</name>
</gene>
<accession>A0A6N4TFL9</accession>
<dbReference type="InterPro" id="IPR012338">
    <property type="entry name" value="Beta-lactam/transpept-like"/>
</dbReference>
<dbReference type="EMBL" id="AP019695">
    <property type="protein sequence ID" value="BBK21549.1"/>
    <property type="molecule type" value="Genomic_DNA"/>
</dbReference>
<dbReference type="KEGG" id="aarg:Aargi30884_04520"/>
<keyword evidence="6" id="KW-0961">Cell wall biogenesis/degradation</keyword>
<sequence length="323" mass="36331">MKILVSIVVSILFICSSISADSYCVMSGEDGNIIEEKDMHKQQSVASISKIMTAIIVIENGNLYDTWKCSDAIDKAYGSMLYLKKGQEVSVEMLLYGLLLRSGNDAAVELAHHESGSIEAFVDRMNKKAKDIGMLNTVFKNPSGLDEEDGGNLSTAYDMAILMRYAIQNPVFVKISSSKYYKTKENGTWKNKNRLLFEYPFTISGKTGFTKKAGRTLVSAASYNDMHSIVVTLNKGDDFAFHEEKHTAFLNDYKNLEVLEKGTYRILGRNYTVDEAISMNLKKDTKEQIETFSYIDKKKLYVEVLQKGNEQVFSYMAGKGVRK</sequence>
<feature type="binding site" evidence="8">
    <location>
        <position position="206"/>
    </location>
    <ligand>
        <name>substrate</name>
    </ligand>
</feature>
<evidence type="ECO:0000256" key="5">
    <source>
        <dbReference type="ARBA" id="ARBA00022984"/>
    </source>
</evidence>
<evidence type="ECO:0000313" key="12">
    <source>
        <dbReference type="EMBL" id="BBK21549.1"/>
    </source>
</evidence>
<dbReference type="Pfam" id="PF00768">
    <property type="entry name" value="Peptidase_S11"/>
    <property type="match status" value="1"/>
</dbReference>
<keyword evidence="4" id="KW-0133">Cell shape</keyword>
<evidence type="ECO:0000256" key="1">
    <source>
        <dbReference type="ARBA" id="ARBA00007164"/>
    </source>
</evidence>
<dbReference type="GO" id="GO:0071555">
    <property type="term" value="P:cell wall organization"/>
    <property type="evidence" value="ECO:0007669"/>
    <property type="project" value="UniProtKB-KW"/>
</dbReference>
<feature type="active site" evidence="7">
    <location>
        <position position="102"/>
    </location>
</feature>
<dbReference type="RefSeq" id="WP_115714759.1">
    <property type="nucleotide sequence ID" value="NZ_AP019695.1"/>
</dbReference>
<evidence type="ECO:0000256" key="8">
    <source>
        <dbReference type="PIRSR" id="PIRSR618044-2"/>
    </source>
</evidence>
<keyword evidence="13" id="KW-1185">Reference proteome</keyword>
<evidence type="ECO:0000313" key="13">
    <source>
        <dbReference type="Proteomes" id="UP000464754"/>
    </source>
</evidence>
<evidence type="ECO:0000256" key="4">
    <source>
        <dbReference type="ARBA" id="ARBA00022960"/>
    </source>
</evidence>
<dbReference type="PANTHER" id="PTHR21581:SF33">
    <property type="entry name" value="D-ALANYL-D-ALANINE CARBOXYPEPTIDASE DACB"/>
    <property type="match status" value="1"/>
</dbReference>
<reference evidence="13" key="1">
    <citation type="submission" date="2019-05" db="EMBL/GenBank/DDBJ databases">
        <title>Complete genome sequencing of Absiella argi strain JCM 30884.</title>
        <authorList>
            <person name="Sakamoto M."/>
            <person name="Murakami T."/>
            <person name="Mori H."/>
        </authorList>
    </citation>
    <scope>NUCLEOTIDE SEQUENCE [LARGE SCALE GENOMIC DNA]</scope>
    <source>
        <strain evidence="13">JCM 30884</strain>
    </source>
</reference>
<dbReference type="Proteomes" id="UP000464754">
    <property type="component" value="Chromosome"/>
</dbReference>
<evidence type="ECO:0000256" key="2">
    <source>
        <dbReference type="ARBA" id="ARBA00022729"/>
    </source>
</evidence>
<feature type="signal peptide" evidence="10">
    <location>
        <begin position="1"/>
        <end position="20"/>
    </location>
</feature>
<name>A0A6N4TFL9_9FIRM</name>
<feature type="domain" description="Peptidase S11 D-alanyl-D-alanine carboxypeptidase A N-terminal" evidence="11">
    <location>
        <begin position="17"/>
        <end position="235"/>
    </location>
</feature>
<dbReference type="AlphaFoldDB" id="A0A6N4TFL9"/>
<feature type="chain" id="PRO_5026865317" evidence="10">
    <location>
        <begin position="21"/>
        <end position="323"/>
    </location>
</feature>
<evidence type="ECO:0000256" key="3">
    <source>
        <dbReference type="ARBA" id="ARBA00022801"/>
    </source>
</evidence>
<evidence type="ECO:0000256" key="6">
    <source>
        <dbReference type="ARBA" id="ARBA00023316"/>
    </source>
</evidence>